<name>A0A1I7X165_HETBA</name>
<evidence type="ECO:0000313" key="2">
    <source>
        <dbReference type="WBParaSite" id="Hba_11190"/>
    </source>
</evidence>
<dbReference type="AlphaFoldDB" id="A0A1I7X165"/>
<dbReference type="WBParaSite" id="Hba_11190">
    <property type="protein sequence ID" value="Hba_11190"/>
    <property type="gene ID" value="Hba_11190"/>
</dbReference>
<sequence>MPLLIMASVYYFTFFCYSEDQFSFST</sequence>
<keyword evidence="1" id="KW-1185">Reference proteome</keyword>
<evidence type="ECO:0000313" key="1">
    <source>
        <dbReference type="Proteomes" id="UP000095283"/>
    </source>
</evidence>
<protein>
    <submittedName>
        <fullName evidence="2">Uncharacterized protein</fullName>
    </submittedName>
</protein>
<proteinExistence type="predicted"/>
<accession>A0A1I7X165</accession>
<organism evidence="1 2">
    <name type="scientific">Heterorhabditis bacteriophora</name>
    <name type="common">Entomopathogenic nematode worm</name>
    <dbReference type="NCBI Taxonomy" id="37862"/>
    <lineage>
        <taxon>Eukaryota</taxon>
        <taxon>Metazoa</taxon>
        <taxon>Ecdysozoa</taxon>
        <taxon>Nematoda</taxon>
        <taxon>Chromadorea</taxon>
        <taxon>Rhabditida</taxon>
        <taxon>Rhabditina</taxon>
        <taxon>Rhabditomorpha</taxon>
        <taxon>Strongyloidea</taxon>
        <taxon>Heterorhabditidae</taxon>
        <taxon>Heterorhabditis</taxon>
    </lineage>
</organism>
<dbReference type="Proteomes" id="UP000095283">
    <property type="component" value="Unplaced"/>
</dbReference>
<reference evidence="2" key="1">
    <citation type="submission" date="2016-11" db="UniProtKB">
        <authorList>
            <consortium name="WormBaseParasite"/>
        </authorList>
    </citation>
    <scope>IDENTIFICATION</scope>
</reference>